<evidence type="ECO:0000313" key="1">
    <source>
        <dbReference type="EMBL" id="MFF3568376.1"/>
    </source>
</evidence>
<dbReference type="Pfam" id="PF13416">
    <property type="entry name" value="SBP_bac_8"/>
    <property type="match status" value="1"/>
</dbReference>
<dbReference type="CDD" id="cd14748">
    <property type="entry name" value="PBP2_UgpB"/>
    <property type="match status" value="1"/>
</dbReference>
<keyword evidence="2" id="KW-1185">Reference proteome</keyword>
<dbReference type="PANTHER" id="PTHR43649">
    <property type="entry name" value="ARABINOSE-BINDING PROTEIN-RELATED"/>
    <property type="match status" value="1"/>
</dbReference>
<dbReference type="Proteomes" id="UP001601992">
    <property type="component" value="Unassembled WGS sequence"/>
</dbReference>
<name>A0ABW6RWH6_9NOCA</name>
<protein>
    <submittedName>
        <fullName evidence="1">ABC transporter substrate-binding protein</fullName>
    </submittedName>
</protein>
<dbReference type="RefSeq" id="WP_245568106.1">
    <property type="nucleotide sequence ID" value="NZ_JBIAQY010000003.1"/>
</dbReference>
<dbReference type="PROSITE" id="PS51318">
    <property type="entry name" value="TAT"/>
    <property type="match status" value="1"/>
</dbReference>
<dbReference type="InterPro" id="IPR050490">
    <property type="entry name" value="Bact_solute-bd_prot1"/>
</dbReference>
<dbReference type="EMBL" id="JBIAQY010000003">
    <property type="protein sequence ID" value="MFF3568376.1"/>
    <property type="molecule type" value="Genomic_DNA"/>
</dbReference>
<dbReference type="SUPFAM" id="SSF53850">
    <property type="entry name" value="Periplasmic binding protein-like II"/>
    <property type="match status" value="1"/>
</dbReference>
<sequence>MSDAVTRSVAGTRTALSRRGFLGLSVAAAGAGAAACAGMGGGGVQGGDPNNITFWSNHPGTSKRRELAMIDAFQAAHPGLRVTLVDAGKDYEEVSTKFNAALIGGQLPDIVVLSDVWWFNFAINKAITPLDQYFGDAGVRLDDYVDTFVNDYKFQGKHYALPYARSTQIFCYNQDVWAKAGLPQRGPQSWQEFDEWGPKIQSVLGPNKWAHGWYNATNNLSWTFQGPMWTFGGAYSDGWNLKFTDPATIAAGNALREMINVKRYASIRPQAATDFGTGVIASAITSTGDLAGINANAKGKLSFATDFLPHPDGPGCTTGGAGLAIPERISDERKVNALRFIEFITDPANTATFAQSTGYIPVRKSAQQDPSEVAFLAKNPNFQTALNQLPLTKSQDYGRVFLPGADQIIGTGLEQVGLRNQDVHAVMSSVQNQLHGIYTRQVAPKLPK</sequence>
<dbReference type="Gene3D" id="3.40.190.10">
    <property type="entry name" value="Periplasmic binding protein-like II"/>
    <property type="match status" value="1"/>
</dbReference>
<evidence type="ECO:0000313" key="2">
    <source>
        <dbReference type="Proteomes" id="UP001601992"/>
    </source>
</evidence>
<dbReference type="PANTHER" id="PTHR43649:SF30">
    <property type="entry name" value="ABC TRANSPORTER SUBSTRATE-BINDING PROTEIN"/>
    <property type="match status" value="1"/>
</dbReference>
<dbReference type="InterPro" id="IPR006059">
    <property type="entry name" value="SBP"/>
</dbReference>
<proteinExistence type="predicted"/>
<gene>
    <name evidence="1" type="ORF">ACFYXQ_11450</name>
</gene>
<comment type="caution">
    <text evidence="1">The sequence shown here is derived from an EMBL/GenBank/DDBJ whole genome shotgun (WGS) entry which is preliminary data.</text>
</comment>
<accession>A0ABW6RWH6</accession>
<reference evidence="1 2" key="1">
    <citation type="submission" date="2024-10" db="EMBL/GenBank/DDBJ databases">
        <title>The Natural Products Discovery Center: Release of the First 8490 Sequenced Strains for Exploring Actinobacteria Biosynthetic Diversity.</title>
        <authorList>
            <person name="Kalkreuter E."/>
            <person name="Kautsar S.A."/>
            <person name="Yang D."/>
            <person name="Bader C.D."/>
            <person name="Teijaro C.N."/>
            <person name="Fluegel L."/>
            <person name="Davis C.M."/>
            <person name="Simpson J.R."/>
            <person name="Lauterbach L."/>
            <person name="Steele A.D."/>
            <person name="Gui C."/>
            <person name="Meng S."/>
            <person name="Li G."/>
            <person name="Viehrig K."/>
            <person name="Ye F."/>
            <person name="Su P."/>
            <person name="Kiefer A.F."/>
            <person name="Nichols A."/>
            <person name="Cepeda A.J."/>
            <person name="Yan W."/>
            <person name="Fan B."/>
            <person name="Jiang Y."/>
            <person name="Adhikari A."/>
            <person name="Zheng C.-J."/>
            <person name="Schuster L."/>
            <person name="Cowan T.M."/>
            <person name="Smanski M.J."/>
            <person name="Chevrette M.G."/>
            <person name="De Carvalho L.P.S."/>
            <person name="Shen B."/>
        </authorList>
    </citation>
    <scope>NUCLEOTIDE SEQUENCE [LARGE SCALE GENOMIC DNA]</scope>
    <source>
        <strain evidence="1 2">NPDC002593</strain>
    </source>
</reference>
<dbReference type="InterPro" id="IPR006311">
    <property type="entry name" value="TAT_signal"/>
</dbReference>
<organism evidence="1 2">
    <name type="scientific">Nocardia jiangxiensis</name>
    <dbReference type="NCBI Taxonomy" id="282685"/>
    <lineage>
        <taxon>Bacteria</taxon>
        <taxon>Bacillati</taxon>
        <taxon>Actinomycetota</taxon>
        <taxon>Actinomycetes</taxon>
        <taxon>Mycobacteriales</taxon>
        <taxon>Nocardiaceae</taxon>
        <taxon>Nocardia</taxon>
    </lineage>
</organism>